<dbReference type="eggNOG" id="ENOG502QQXV">
    <property type="taxonomic scope" value="Eukaryota"/>
</dbReference>
<reference evidence="2 3" key="1">
    <citation type="journal article" date="2012" name="Genome Biol.">
        <title>The genome of the polar eukaryotic microalga coccomyxa subellipsoidea reveals traits of cold adaptation.</title>
        <authorList>
            <person name="Blanc G."/>
            <person name="Agarkova I."/>
            <person name="Grimwood J."/>
            <person name="Kuo A."/>
            <person name="Brueggeman A."/>
            <person name="Dunigan D."/>
            <person name="Gurnon J."/>
            <person name="Ladunga I."/>
            <person name="Lindquist E."/>
            <person name="Lucas S."/>
            <person name="Pangilinan J."/>
            <person name="Proschold T."/>
            <person name="Salamov A."/>
            <person name="Schmutz J."/>
            <person name="Weeks D."/>
            <person name="Yamada T."/>
            <person name="Claverie J.M."/>
            <person name="Grigoriev I."/>
            <person name="Van Etten J."/>
            <person name="Lomsadze A."/>
            <person name="Borodovsky M."/>
        </authorList>
    </citation>
    <scope>NUCLEOTIDE SEQUENCE [LARGE SCALE GENOMIC DNA]</scope>
    <source>
        <strain evidence="2 3">C-169</strain>
    </source>
</reference>
<protein>
    <recommendedName>
        <fullName evidence="4">Bifunctional inhibitor/plant lipid transfer protein/seed storage helical domain-containing protein</fullName>
    </recommendedName>
</protein>
<dbReference type="EMBL" id="AGSI01000017">
    <property type="protein sequence ID" value="EIE19863.1"/>
    <property type="molecule type" value="Genomic_DNA"/>
</dbReference>
<keyword evidence="1" id="KW-0732">Signal</keyword>
<proteinExistence type="predicted"/>
<sequence>MAIVTILCLAIQGSLLLTVHAHSRQLLQGGCVGIGQSITATDSPCYEFVTGPTLAEYRRIAALSDAGVANEVATHAAPPPSCCVIARPFLQNGCGCAQRFLNLASNFGHPRAEIIAGYRLLKASACTNSTNGGAINDPCGMTGPQSV</sequence>
<dbReference type="AlphaFoldDB" id="I0YN94"/>
<gene>
    <name evidence="2" type="ORF">COCSUDRAFT_44279</name>
</gene>
<accession>I0YN94</accession>
<dbReference type="GeneID" id="17037837"/>
<evidence type="ECO:0000256" key="1">
    <source>
        <dbReference type="SAM" id="SignalP"/>
    </source>
</evidence>
<evidence type="ECO:0008006" key="4">
    <source>
        <dbReference type="Google" id="ProtNLM"/>
    </source>
</evidence>
<name>I0YN94_COCSC</name>
<evidence type="ECO:0000313" key="2">
    <source>
        <dbReference type="EMBL" id="EIE19863.1"/>
    </source>
</evidence>
<dbReference type="KEGG" id="csl:COCSUDRAFT_44279"/>
<evidence type="ECO:0000313" key="3">
    <source>
        <dbReference type="Proteomes" id="UP000007264"/>
    </source>
</evidence>
<comment type="caution">
    <text evidence="2">The sequence shown here is derived from an EMBL/GenBank/DDBJ whole genome shotgun (WGS) entry which is preliminary data.</text>
</comment>
<dbReference type="Proteomes" id="UP000007264">
    <property type="component" value="Unassembled WGS sequence"/>
</dbReference>
<keyword evidence="3" id="KW-1185">Reference proteome</keyword>
<feature type="chain" id="PRO_5003636328" description="Bifunctional inhibitor/plant lipid transfer protein/seed storage helical domain-containing protein" evidence="1">
    <location>
        <begin position="22"/>
        <end position="147"/>
    </location>
</feature>
<dbReference type="RefSeq" id="XP_005644407.1">
    <property type="nucleotide sequence ID" value="XM_005644350.1"/>
</dbReference>
<organism evidence="2 3">
    <name type="scientific">Coccomyxa subellipsoidea (strain C-169)</name>
    <name type="common">Green microalga</name>
    <dbReference type="NCBI Taxonomy" id="574566"/>
    <lineage>
        <taxon>Eukaryota</taxon>
        <taxon>Viridiplantae</taxon>
        <taxon>Chlorophyta</taxon>
        <taxon>core chlorophytes</taxon>
        <taxon>Trebouxiophyceae</taxon>
        <taxon>Trebouxiophyceae incertae sedis</taxon>
        <taxon>Coccomyxaceae</taxon>
        <taxon>Coccomyxa</taxon>
        <taxon>Coccomyxa subellipsoidea</taxon>
    </lineage>
</organism>
<feature type="signal peptide" evidence="1">
    <location>
        <begin position="1"/>
        <end position="21"/>
    </location>
</feature>
<dbReference type="OrthoDB" id="10320079at2759"/>